<organism evidence="2 3">
    <name type="scientific">Adineta ricciae</name>
    <name type="common">Rotifer</name>
    <dbReference type="NCBI Taxonomy" id="249248"/>
    <lineage>
        <taxon>Eukaryota</taxon>
        <taxon>Metazoa</taxon>
        <taxon>Spiralia</taxon>
        <taxon>Gnathifera</taxon>
        <taxon>Rotifera</taxon>
        <taxon>Eurotatoria</taxon>
        <taxon>Bdelloidea</taxon>
        <taxon>Adinetida</taxon>
        <taxon>Adinetidae</taxon>
        <taxon>Adineta</taxon>
    </lineage>
</organism>
<keyword evidence="1" id="KW-0812">Transmembrane</keyword>
<evidence type="ECO:0000313" key="2">
    <source>
        <dbReference type="EMBL" id="CAF1171469.1"/>
    </source>
</evidence>
<evidence type="ECO:0000256" key="1">
    <source>
        <dbReference type="SAM" id="Phobius"/>
    </source>
</evidence>
<protein>
    <submittedName>
        <fullName evidence="2">Uncharacterized protein</fullName>
    </submittedName>
</protein>
<comment type="caution">
    <text evidence="2">The sequence shown here is derived from an EMBL/GenBank/DDBJ whole genome shotgun (WGS) entry which is preliminary data.</text>
</comment>
<name>A0A814U4J8_ADIRI</name>
<dbReference type="Proteomes" id="UP000663828">
    <property type="component" value="Unassembled WGS sequence"/>
</dbReference>
<dbReference type="EMBL" id="CAJNOR010001608">
    <property type="protein sequence ID" value="CAF1171469.1"/>
    <property type="molecule type" value="Genomic_DNA"/>
</dbReference>
<proteinExistence type="predicted"/>
<accession>A0A814U4J8</accession>
<reference evidence="2" key="1">
    <citation type="submission" date="2021-02" db="EMBL/GenBank/DDBJ databases">
        <authorList>
            <person name="Nowell W R."/>
        </authorList>
    </citation>
    <scope>NUCLEOTIDE SEQUENCE</scope>
</reference>
<feature type="transmembrane region" description="Helical" evidence="1">
    <location>
        <begin position="49"/>
        <end position="69"/>
    </location>
</feature>
<dbReference type="AlphaFoldDB" id="A0A814U4J8"/>
<evidence type="ECO:0000313" key="3">
    <source>
        <dbReference type="Proteomes" id="UP000663828"/>
    </source>
</evidence>
<sequence>MFRLPSPPRFTLPPPPTLPSNILTLESLQLTCSPIEFHPQPNSFLLKRIILVLIVILLILLYIFIRYLLKLQSSTNRVHRKDVSPISRRSSIGSPRSYETISSGIYLESVNISSTADSHNFIRSYYE</sequence>
<keyword evidence="3" id="KW-1185">Reference proteome</keyword>
<gene>
    <name evidence="2" type="ORF">XAT740_LOCUS22058</name>
</gene>
<keyword evidence="1" id="KW-0472">Membrane</keyword>
<keyword evidence="1" id="KW-1133">Transmembrane helix</keyword>